<evidence type="ECO:0000313" key="2">
    <source>
        <dbReference type="Proteomes" id="UP000292459"/>
    </source>
</evidence>
<keyword evidence="2" id="KW-1185">Reference proteome</keyword>
<dbReference type="EMBL" id="QVFV01000001">
    <property type="protein sequence ID" value="RZM82248.1"/>
    <property type="molecule type" value="Genomic_DNA"/>
</dbReference>
<gene>
    <name evidence="1" type="ORF">DYY88_03055</name>
</gene>
<dbReference type="GO" id="GO:0008734">
    <property type="term" value="F:L-aspartate oxidase activity"/>
    <property type="evidence" value="ECO:0007669"/>
    <property type="project" value="InterPro"/>
</dbReference>
<dbReference type="InterPro" id="IPR005288">
    <property type="entry name" value="NadB"/>
</dbReference>
<accession>A0A4Q7EGY5</accession>
<reference evidence="1 2" key="1">
    <citation type="submission" date="2018-11" db="EMBL/GenBank/DDBJ databases">
        <title>Whole genome sequencing of an environmental sample.</title>
        <authorList>
            <person name="Sarangi A.N."/>
            <person name="Singh D."/>
            <person name="Tripathy S."/>
        </authorList>
    </citation>
    <scope>NUCLEOTIDE SEQUENCE [LARGE SCALE GENOMIC DNA]</scope>
    <source>
        <strain evidence="1 2">Lakshadweep</strain>
    </source>
</reference>
<organism evidence="1 2">
    <name type="scientific">Leptolyngbya iicbica LK</name>
    <dbReference type="NCBI Taxonomy" id="2294035"/>
    <lineage>
        <taxon>Bacteria</taxon>
        <taxon>Bacillati</taxon>
        <taxon>Cyanobacteriota</taxon>
        <taxon>Cyanophyceae</taxon>
        <taxon>Leptolyngbyales</taxon>
        <taxon>Leptolyngbyaceae</taxon>
        <taxon>Leptolyngbya group</taxon>
        <taxon>Leptolyngbya</taxon>
        <taxon>Leptolyngbya iicbica</taxon>
    </lineage>
</organism>
<dbReference type="PANTHER" id="PTHR42716">
    <property type="entry name" value="L-ASPARTATE OXIDASE"/>
    <property type="match status" value="1"/>
</dbReference>
<dbReference type="PANTHER" id="PTHR42716:SF1">
    <property type="entry name" value="SLL0471 PROTEIN"/>
    <property type="match status" value="1"/>
</dbReference>
<dbReference type="OrthoDB" id="615715at2"/>
<dbReference type="RefSeq" id="WP_084606949.1">
    <property type="nucleotide sequence ID" value="NZ_QVFV01000001.1"/>
</dbReference>
<dbReference type="PRINTS" id="PR00411">
    <property type="entry name" value="PNDRDTASEI"/>
</dbReference>
<proteinExistence type="predicted"/>
<comment type="caution">
    <text evidence="1">The sequence shown here is derived from an EMBL/GenBank/DDBJ whole genome shotgun (WGS) entry which is preliminary data.</text>
</comment>
<dbReference type="SUPFAM" id="SSF51905">
    <property type="entry name" value="FAD/NAD(P)-binding domain"/>
    <property type="match status" value="1"/>
</dbReference>
<dbReference type="GO" id="GO:0009435">
    <property type="term" value="P:NAD+ biosynthetic process"/>
    <property type="evidence" value="ECO:0007669"/>
    <property type="project" value="InterPro"/>
</dbReference>
<dbReference type="Pfam" id="PF12831">
    <property type="entry name" value="FAD_oxidored"/>
    <property type="match status" value="3"/>
</dbReference>
<sequence length="691" mass="77123">MVKVVQVTRVGVAAGTAIALFAPGWFNIAAQAQSLAPDEVTALPVVPDEVVACDLLIVGGGLSGTAAAYQALKAGHTVCLTEMTDWVGGQISSQGTTALDESRRQRQLLFYPAGYNELRQRVEAKYGELDPGRCWVSATCFLPYDAHAILFDMLEDAADEGHGVLKWFPNTVPKELEFSADGTQIVSMVGIQHRPQPGTPPLNTEPLSAVIEDFYTYEDSARFAKSAIQFVPPGNPPEGPADWYVIEATETGELIAMADVPYRLGLDPKSHLNPSSPVTEQDPYCTQGFTYTFAMEKTEEPTIPAVPEYYPQYEPYFSWEQVRDFDAQDYYDFVFTYRRIWAAEPERTETIAGVPRPRPGDISMQNWTWGNDYRPGNAVDNLIYSHDQLAELGQLEPGGWLGGLRQETLRRGEENAISYYYWMVIGEGDSQLDDSLKEPVLNSRYVSGYDSPMGTAHGLSKFPYIREARRIVGRPSFGYDDGFEINEVDFTWIDFNDPFYEENLDPATYERLRVEVAGQGAIDALVNETPPGEIPQRQRARIYPDSIGIAQYAIDFHPCMLESPPEKPGNIERPGVRQAHGQAYPTQIPLRALIPQRVDNLLVTGKGLAMSTIAAAAYRVHSYEWSVGVGAAATADFALRNNVLPYQLVDETPMLDPLMYELRRELELSGNPTQFPGTSIFNEDWEDWRPW</sequence>
<dbReference type="AlphaFoldDB" id="A0A4Q7EGY5"/>
<protein>
    <submittedName>
        <fullName evidence="1">FAD-dependent oxidoreductase</fullName>
    </submittedName>
</protein>
<dbReference type="InterPro" id="IPR036188">
    <property type="entry name" value="FAD/NAD-bd_sf"/>
</dbReference>
<name>A0A4Q7EGY5_9CYAN</name>
<dbReference type="Gene3D" id="3.50.50.60">
    <property type="entry name" value="FAD/NAD(P)-binding domain"/>
    <property type="match status" value="1"/>
</dbReference>
<dbReference type="Proteomes" id="UP000292459">
    <property type="component" value="Unassembled WGS sequence"/>
</dbReference>
<evidence type="ECO:0000313" key="1">
    <source>
        <dbReference type="EMBL" id="RZM82248.1"/>
    </source>
</evidence>